<accession>A0A231GIW2</accession>
<dbReference type="Proteomes" id="UP000198542">
    <property type="component" value="Unassembled WGS sequence"/>
</dbReference>
<dbReference type="PANTHER" id="PTHR43581:SF2">
    <property type="entry name" value="EXCINUCLEASE ATPASE SUBUNIT"/>
    <property type="match status" value="1"/>
</dbReference>
<dbReference type="EMBL" id="FNTC01000002">
    <property type="protein sequence ID" value="SEB77176.1"/>
    <property type="molecule type" value="Genomic_DNA"/>
</dbReference>
<proteinExistence type="predicted"/>
<dbReference type="InterPro" id="IPR027417">
    <property type="entry name" value="P-loop_NTPase"/>
</dbReference>
<evidence type="ECO:0000313" key="2">
    <source>
        <dbReference type="EMBL" id="SEB77176.1"/>
    </source>
</evidence>
<dbReference type="PANTHER" id="PTHR43581">
    <property type="entry name" value="ATP/GTP PHOSPHATASE"/>
    <property type="match status" value="1"/>
</dbReference>
<feature type="domain" description="Rad50/SbcC-type AAA" evidence="1">
    <location>
        <begin position="4"/>
        <end position="204"/>
    </location>
</feature>
<reference evidence="3" key="1">
    <citation type="submission" date="2016-10" db="EMBL/GenBank/DDBJ databases">
        <authorList>
            <person name="Varghese N."/>
            <person name="Submissions S."/>
        </authorList>
    </citation>
    <scope>NUCLEOTIDE SEQUENCE [LARGE SCALE GENOMIC DNA]</scope>
    <source>
        <strain evidence="3">BS3660</strain>
    </source>
</reference>
<dbReference type="InterPro" id="IPR051396">
    <property type="entry name" value="Bact_Antivir_Def_Nuclease"/>
</dbReference>
<dbReference type="RefSeq" id="WP_090453227.1">
    <property type="nucleotide sequence ID" value="NZ_FNTC01000002.1"/>
</dbReference>
<dbReference type="Gene3D" id="3.40.50.300">
    <property type="entry name" value="P-loop containing nucleotide triphosphate hydrolases"/>
    <property type="match status" value="1"/>
</dbReference>
<gene>
    <name evidence="2" type="ORF">SAMN04490187_1914</name>
</gene>
<protein>
    <submittedName>
        <fullName evidence="2">AAA domain-containing protein, putative AbiEii toxin, Type IV TA system</fullName>
    </submittedName>
</protein>
<dbReference type="GO" id="GO:0016887">
    <property type="term" value="F:ATP hydrolysis activity"/>
    <property type="evidence" value="ECO:0007669"/>
    <property type="project" value="InterPro"/>
</dbReference>
<organism evidence="2 3">
    <name type="scientific">Pseudomonas jessenii</name>
    <dbReference type="NCBI Taxonomy" id="77298"/>
    <lineage>
        <taxon>Bacteria</taxon>
        <taxon>Pseudomonadati</taxon>
        <taxon>Pseudomonadota</taxon>
        <taxon>Gammaproteobacteria</taxon>
        <taxon>Pseudomonadales</taxon>
        <taxon>Pseudomonadaceae</taxon>
        <taxon>Pseudomonas</taxon>
    </lineage>
</organism>
<evidence type="ECO:0000259" key="1">
    <source>
        <dbReference type="Pfam" id="PF13476"/>
    </source>
</evidence>
<dbReference type="AlphaFoldDB" id="A0A231GIW2"/>
<evidence type="ECO:0000313" key="3">
    <source>
        <dbReference type="Proteomes" id="UP000198542"/>
    </source>
</evidence>
<name>A0A231GIW2_PSEJE</name>
<sequence length="446" mass="51990">MNLSIKINNIQHIKSMSIDLCLDDHKLTCLAGKNGIGKTTLIKAVQNLKFADTFAQTSPSSIFRNDSSITYWADATEYQFNYDPNLRSLNPKILIPEELKNNIDVELPMPHGQRFNFFDNIIKSDGEIRRSIVLGQYKKPIELIELLNHIYKTEKFENLIQITVNKFDYYCILLDDSKYIREDYLSSGEFFLISLYRKIKNLKKLIVIDEIDISLDAAAQTKLAARLREFCTKYGVNILFTTHSLPLMKTLEHGELFYLDELDGGIAPRLASYNLIKSLLYGFRDWDKYILTEDDILKDLLEYLIDKFRQDLFFRYKIIYIGTATSVVNLLKRNITEEYFSEKPNVIAVLDGDQKIYGWAKKSENTYFIPIESVEKAIYHHYSNGPNKITELNPSGDVKKPKDLYNTIIHEGKISQRELFHYLHSSHKEEFEPLENVLKRFLLKPE</sequence>
<keyword evidence="3" id="KW-1185">Reference proteome</keyword>
<dbReference type="GO" id="GO:0005524">
    <property type="term" value="F:ATP binding"/>
    <property type="evidence" value="ECO:0007669"/>
    <property type="project" value="InterPro"/>
</dbReference>
<dbReference type="InterPro" id="IPR038729">
    <property type="entry name" value="Rad50/SbcC_AAA"/>
</dbReference>
<dbReference type="Pfam" id="PF13476">
    <property type="entry name" value="AAA_23"/>
    <property type="match status" value="1"/>
</dbReference>
<dbReference type="SUPFAM" id="SSF52540">
    <property type="entry name" value="P-loop containing nucleoside triphosphate hydrolases"/>
    <property type="match status" value="1"/>
</dbReference>
<dbReference type="GO" id="GO:0006302">
    <property type="term" value="P:double-strand break repair"/>
    <property type="evidence" value="ECO:0007669"/>
    <property type="project" value="InterPro"/>
</dbReference>
<dbReference type="CDD" id="cd00267">
    <property type="entry name" value="ABC_ATPase"/>
    <property type="match status" value="1"/>
</dbReference>